<feature type="region of interest" description="Disordered" evidence="1">
    <location>
        <begin position="161"/>
        <end position="207"/>
    </location>
</feature>
<dbReference type="AlphaFoldDB" id="F0XMW6"/>
<keyword evidence="3" id="KW-0732">Signal</keyword>
<dbReference type="RefSeq" id="XP_014170332.1">
    <property type="nucleotide sequence ID" value="XM_014314857.1"/>
</dbReference>
<feature type="compositionally biased region" description="Polar residues" evidence="1">
    <location>
        <begin position="161"/>
        <end position="170"/>
    </location>
</feature>
<keyword evidence="2" id="KW-0472">Membrane</keyword>
<feature type="signal peptide" evidence="3">
    <location>
        <begin position="1"/>
        <end position="22"/>
    </location>
</feature>
<feature type="transmembrane region" description="Helical" evidence="2">
    <location>
        <begin position="227"/>
        <end position="254"/>
    </location>
</feature>
<dbReference type="OrthoDB" id="5215637at2759"/>
<evidence type="ECO:0000313" key="4">
    <source>
        <dbReference type="EMBL" id="EFX00850.1"/>
    </source>
</evidence>
<sequence length="323" mass="33499">MMALFIGFGLLAIHYFVTTVRGAVAGLERLPDLAARYTTVGIECYGYNGLAYTNNSLCPNSNTCCGVEATCLSNRLCHNPSDSAGTFVRGPCAIQGWDSECAQLCLYNETEYRNVLPRVTICSDGSFCCNNNSQCCQDGGGTFLDANGSIISSAETTVATTSYPPVSSAGTARYTATPSSSAATTTSTTSTAPTTTSTPSSTLTGSASAAASSSSAATSNSGDSKNIGLSLGVGLGAGLPVAAIAVGLAVFAVLRSRRRDEQASDISQSQPLQNIAEAKMAAHTPNMASYDQQPLAELGHEPVHVIYELYGENTSYNNHQRGL</sequence>
<dbReference type="eggNOG" id="ENOG502SV8X">
    <property type="taxonomic scope" value="Eukaryota"/>
</dbReference>
<gene>
    <name evidence="4" type="ORF">CMQ_1931</name>
</gene>
<dbReference type="EMBL" id="GL629795">
    <property type="protein sequence ID" value="EFX00850.1"/>
    <property type="molecule type" value="Genomic_DNA"/>
</dbReference>
<keyword evidence="5" id="KW-1185">Reference proteome</keyword>
<proteinExistence type="predicted"/>
<reference evidence="4 5" key="1">
    <citation type="journal article" date="2011" name="Proc. Natl. Acad. Sci. U.S.A.">
        <title>Genome and transcriptome analyses of the mountain pine beetle-fungal symbiont Grosmannia clavigera, a lodgepole pine pathogen.</title>
        <authorList>
            <person name="DiGuistini S."/>
            <person name="Wang Y."/>
            <person name="Liao N.Y."/>
            <person name="Taylor G."/>
            <person name="Tanguay P."/>
            <person name="Feau N."/>
            <person name="Henrissat B."/>
            <person name="Chan S.K."/>
            <person name="Hesse-Orce U."/>
            <person name="Alamouti S.M."/>
            <person name="Tsui C.K.M."/>
            <person name="Docking R.T."/>
            <person name="Levasseur A."/>
            <person name="Haridas S."/>
            <person name="Robertson G."/>
            <person name="Birol I."/>
            <person name="Holt R.A."/>
            <person name="Marra M.A."/>
            <person name="Hamelin R.C."/>
            <person name="Hirst M."/>
            <person name="Jones S.J.M."/>
            <person name="Bohlmann J."/>
            <person name="Breuil C."/>
        </authorList>
    </citation>
    <scope>NUCLEOTIDE SEQUENCE [LARGE SCALE GENOMIC DNA]</scope>
    <source>
        <strain evidence="5">kw1407 / UAMH 11150</strain>
    </source>
</reference>
<evidence type="ECO:0008006" key="6">
    <source>
        <dbReference type="Google" id="ProtNLM"/>
    </source>
</evidence>
<dbReference type="GeneID" id="25974864"/>
<dbReference type="STRING" id="655863.F0XMW6"/>
<feature type="chain" id="PRO_5003260201" description="Mid2 domain-containing protein" evidence="3">
    <location>
        <begin position="23"/>
        <end position="323"/>
    </location>
</feature>
<dbReference type="HOGENOM" id="CLU_055859_1_0_1"/>
<feature type="compositionally biased region" description="Low complexity" evidence="1">
    <location>
        <begin position="175"/>
        <end position="207"/>
    </location>
</feature>
<accession>F0XMW6</accession>
<dbReference type="InParanoid" id="F0XMW6"/>
<keyword evidence="2" id="KW-0812">Transmembrane</keyword>
<evidence type="ECO:0000256" key="3">
    <source>
        <dbReference type="SAM" id="SignalP"/>
    </source>
</evidence>
<protein>
    <recommendedName>
        <fullName evidence="6">Mid2 domain-containing protein</fullName>
    </recommendedName>
</protein>
<dbReference type="Proteomes" id="UP000007796">
    <property type="component" value="Unassembled WGS sequence"/>
</dbReference>
<evidence type="ECO:0000256" key="1">
    <source>
        <dbReference type="SAM" id="MobiDB-lite"/>
    </source>
</evidence>
<evidence type="ECO:0000256" key="2">
    <source>
        <dbReference type="SAM" id="Phobius"/>
    </source>
</evidence>
<keyword evidence="2" id="KW-1133">Transmembrane helix</keyword>
<organism evidence="5">
    <name type="scientific">Grosmannia clavigera (strain kw1407 / UAMH 11150)</name>
    <name type="common">Blue stain fungus</name>
    <name type="synonym">Graphiocladiella clavigera</name>
    <dbReference type="NCBI Taxonomy" id="655863"/>
    <lineage>
        <taxon>Eukaryota</taxon>
        <taxon>Fungi</taxon>
        <taxon>Dikarya</taxon>
        <taxon>Ascomycota</taxon>
        <taxon>Pezizomycotina</taxon>
        <taxon>Sordariomycetes</taxon>
        <taxon>Sordariomycetidae</taxon>
        <taxon>Ophiostomatales</taxon>
        <taxon>Ophiostomataceae</taxon>
        <taxon>Leptographium</taxon>
    </lineage>
</organism>
<name>F0XMW6_GROCL</name>
<evidence type="ECO:0000313" key="5">
    <source>
        <dbReference type="Proteomes" id="UP000007796"/>
    </source>
</evidence>